<dbReference type="RefSeq" id="WP_091034074.1">
    <property type="nucleotide sequence ID" value="NZ_FNAD01000006.1"/>
</dbReference>
<dbReference type="InterPro" id="IPR045865">
    <property type="entry name" value="ACT-like_dom_sf"/>
</dbReference>
<dbReference type="PANTHER" id="PTHR42938:SF47">
    <property type="entry name" value="HYDROXYPYRUVATE REDUCTASE"/>
    <property type="match status" value="1"/>
</dbReference>
<dbReference type="InterPro" id="IPR002912">
    <property type="entry name" value="ACT_dom"/>
</dbReference>
<dbReference type="PANTHER" id="PTHR42938">
    <property type="entry name" value="FORMATE DEHYDROGENASE 1"/>
    <property type="match status" value="1"/>
</dbReference>
<comment type="similarity">
    <text evidence="3 9">Belongs to the D-isomer specific 2-hydroxyacid dehydrogenase family.</text>
</comment>
<dbReference type="Gene3D" id="3.30.1330.90">
    <property type="entry name" value="D-3-phosphoglycerate dehydrogenase, domain 3"/>
    <property type="match status" value="1"/>
</dbReference>
<comment type="function">
    <text evidence="1">Catalyzes the reversible oxidation of 3-phospho-D-glycerate to 3-phosphonooxypyruvate, the first step of the phosphorylated L-serine biosynthesis pathway. Also catalyzes the reversible oxidation of 2-hydroxyglutarate to 2-oxoglutarate.</text>
</comment>
<evidence type="ECO:0000256" key="3">
    <source>
        <dbReference type="ARBA" id="ARBA00005854"/>
    </source>
</evidence>
<gene>
    <name evidence="11" type="ORF">SAMN05216270_10625</name>
</gene>
<proteinExistence type="inferred from homology"/>
<dbReference type="Pfam" id="PF02826">
    <property type="entry name" value="2-Hacid_dh_C"/>
    <property type="match status" value="1"/>
</dbReference>
<dbReference type="InterPro" id="IPR045626">
    <property type="entry name" value="PGDH_ASB_dom"/>
</dbReference>
<dbReference type="NCBIfam" id="TIGR01327">
    <property type="entry name" value="PGDH"/>
    <property type="match status" value="1"/>
</dbReference>
<evidence type="ECO:0000256" key="1">
    <source>
        <dbReference type="ARBA" id="ARBA00003800"/>
    </source>
</evidence>
<dbReference type="InterPro" id="IPR029753">
    <property type="entry name" value="D-isomer_DH_CS"/>
</dbReference>
<dbReference type="UniPathway" id="UPA00135">
    <property type="reaction ID" value="UER00196"/>
</dbReference>
<comment type="catalytic activity">
    <reaction evidence="7">
        <text>(R)-2-hydroxyglutarate + NAD(+) = 2-oxoglutarate + NADH + H(+)</text>
        <dbReference type="Rhea" id="RHEA:49612"/>
        <dbReference type="ChEBI" id="CHEBI:15378"/>
        <dbReference type="ChEBI" id="CHEBI:15801"/>
        <dbReference type="ChEBI" id="CHEBI:16810"/>
        <dbReference type="ChEBI" id="CHEBI:57540"/>
        <dbReference type="ChEBI" id="CHEBI:57945"/>
        <dbReference type="EC" id="1.1.1.399"/>
    </reaction>
</comment>
<evidence type="ECO:0000256" key="2">
    <source>
        <dbReference type="ARBA" id="ARBA00005216"/>
    </source>
</evidence>
<dbReference type="OrthoDB" id="9793626at2"/>
<dbReference type="FunFam" id="3.40.50.720:FF:000021">
    <property type="entry name" value="D-3-phosphoglycerate dehydrogenase"/>
    <property type="match status" value="1"/>
</dbReference>
<dbReference type="PROSITE" id="PS00670">
    <property type="entry name" value="D_2_HYDROXYACID_DH_2"/>
    <property type="match status" value="1"/>
</dbReference>
<dbReference type="EMBL" id="FNAD01000006">
    <property type="protein sequence ID" value="SDD64843.1"/>
    <property type="molecule type" value="Genomic_DNA"/>
</dbReference>
<dbReference type="PROSITE" id="PS00671">
    <property type="entry name" value="D_2_HYDROXYACID_DH_3"/>
    <property type="match status" value="1"/>
</dbReference>
<dbReference type="CDD" id="cd12173">
    <property type="entry name" value="PGDH_4"/>
    <property type="match status" value="1"/>
</dbReference>
<keyword evidence="9" id="KW-0718">Serine biosynthesis</keyword>
<keyword evidence="6 9" id="KW-0520">NAD</keyword>
<dbReference type="InterPro" id="IPR029752">
    <property type="entry name" value="D-isomer_DH_CS1"/>
</dbReference>
<dbReference type="Gene3D" id="3.30.70.260">
    <property type="match status" value="1"/>
</dbReference>
<dbReference type="PROSITE" id="PS00065">
    <property type="entry name" value="D_2_HYDROXYACID_DH_1"/>
    <property type="match status" value="1"/>
</dbReference>
<evidence type="ECO:0000256" key="8">
    <source>
        <dbReference type="ARBA" id="ARBA00048731"/>
    </source>
</evidence>
<dbReference type="InterPro" id="IPR029009">
    <property type="entry name" value="ASB_dom_sf"/>
</dbReference>
<sequence>MTEPKPVVVIADPLAPAAIEVLSGDFDVREIDGTNVESLHAALVDADAVIVRSATTIDAPALEHAPKLKVVARAGVGLDNVDLPAATERGVMVVNAPTSNIVSAAEQAITLLLASARHIARADASLRAGRWDRKKFTGVEIQGKTLGVVGFGKIGQLVTTRMQAFDMDVVAYDPYAQPALAAKLGVRLVDLDTLLASADFITIHLPKTPETVGIIGEDALNKVKPGVRIVNAARGGLIDEAALAEALKDGRVAAAGLDVFVKEPCTDSPLFALDNVVAAPHLGASTREAQDNAGLAVAKSVKLALSGEFVPDAANVQAGGVVHEAVRPLLPLAERLGRTFNALSGSAVQSVTVEVRGEVVAHDVTVLQLAASKGLFVDVADSVTYVNAPLVAEQRGVEVGLFTAQESLEYQTLLTLKGAMVDGRGLTVSGTISPGPHGGLRLTEIDGFELDIDLDGSLLFLRYTDRPGVVGLIGGTLGDLGINIAAMQVARKAAGGEAVMAMALDAPVPAEVLGRIKDAVGATGVKAVTLED</sequence>
<dbReference type="Proteomes" id="UP000198949">
    <property type="component" value="Unassembled WGS sequence"/>
</dbReference>
<dbReference type="Pfam" id="PF00389">
    <property type="entry name" value="2-Hacid_dh"/>
    <property type="match status" value="1"/>
</dbReference>
<dbReference type="STRING" id="58114.SAMN05216270_10625"/>
<dbReference type="SUPFAM" id="SSF51735">
    <property type="entry name" value="NAD(P)-binding Rossmann-fold domains"/>
    <property type="match status" value="1"/>
</dbReference>
<evidence type="ECO:0000256" key="7">
    <source>
        <dbReference type="ARBA" id="ARBA00048126"/>
    </source>
</evidence>
<keyword evidence="12" id="KW-1185">Reference proteome</keyword>
<dbReference type="AlphaFoldDB" id="A0A1G6WGJ8"/>
<dbReference type="SUPFAM" id="SSF143548">
    <property type="entry name" value="Serine metabolism enzymes domain"/>
    <property type="match status" value="1"/>
</dbReference>
<dbReference type="GO" id="GO:0006564">
    <property type="term" value="P:L-serine biosynthetic process"/>
    <property type="evidence" value="ECO:0007669"/>
    <property type="project" value="UniProtKB-UniRule"/>
</dbReference>
<dbReference type="Gene3D" id="3.40.50.720">
    <property type="entry name" value="NAD(P)-binding Rossmann-like Domain"/>
    <property type="match status" value="2"/>
</dbReference>
<dbReference type="InterPro" id="IPR006236">
    <property type="entry name" value="PGDH"/>
</dbReference>
<evidence type="ECO:0000259" key="10">
    <source>
        <dbReference type="PROSITE" id="PS51671"/>
    </source>
</evidence>
<evidence type="ECO:0000256" key="9">
    <source>
        <dbReference type="RuleBase" id="RU363003"/>
    </source>
</evidence>
<dbReference type="GO" id="GO:0051287">
    <property type="term" value="F:NAD binding"/>
    <property type="evidence" value="ECO:0007669"/>
    <property type="project" value="UniProtKB-UniRule"/>
</dbReference>
<evidence type="ECO:0000313" key="11">
    <source>
        <dbReference type="EMBL" id="SDD64843.1"/>
    </source>
</evidence>
<dbReference type="InterPro" id="IPR006140">
    <property type="entry name" value="D-isomer_DH_NAD-bd"/>
</dbReference>
<dbReference type="EC" id="1.1.1.95" evidence="9"/>
<comment type="pathway">
    <text evidence="2 9">Amino-acid biosynthesis; L-serine biosynthesis; L-serine from 3-phospho-D-glycerate: step 1/3.</text>
</comment>
<evidence type="ECO:0000313" key="12">
    <source>
        <dbReference type="Proteomes" id="UP000198949"/>
    </source>
</evidence>
<keyword evidence="5 9" id="KW-0560">Oxidoreductase</keyword>
<dbReference type="PROSITE" id="PS51671">
    <property type="entry name" value="ACT"/>
    <property type="match status" value="1"/>
</dbReference>
<dbReference type="SUPFAM" id="SSF55021">
    <property type="entry name" value="ACT-like"/>
    <property type="match status" value="1"/>
</dbReference>
<dbReference type="SUPFAM" id="SSF52283">
    <property type="entry name" value="Formate/glycerate dehydrogenase catalytic domain-like"/>
    <property type="match status" value="1"/>
</dbReference>
<dbReference type="CDD" id="cd04902">
    <property type="entry name" value="ACT_3PGDH-xct"/>
    <property type="match status" value="1"/>
</dbReference>
<dbReference type="Pfam" id="PF19304">
    <property type="entry name" value="PGDH_inter"/>
    <property type="match status" value="1"/>
</dbReference>
<dbReference type="GO" id="GO:0004617">
    <property type="term" value="F:phosphoglycerate dehydrogenase activity"/>
    <property type="evidence" value="ECO:0007669"/>
    <property type="project" value="UniProtKB-UniRule"/>
</dbReference>
<evidence type="ECO:0000256" key="5">
    <source>
        <dbReference type="ARBA" id="ARBA00023002"/>
    </source>
</evidence>
<evidence type="ECO:0000256" key="4">
    <source>
        <dbReference type="ARBA" id="ARBA00021582"/>
    </source>
</evidence>
<protein>
    <recommendedName>
        <fullName evidence="4 9">D-3-phosphoglycerate dehydrogenase</fullName>
        <ecNumber evidence="9">1.1.1.95</ecNumber>
    </recommendedName>
</protein>
<feature type="domain" description="ACT" evidence="10">
    <location>
        <begin position="458"/>
        <end position="532"/>
    </location>
</feature>
<accession>A0A1G6WGJ8</accession>
<name>A0A1G6WGJ8_9ACTN</name>
<reference evidence="12" key="1">
    <citation type="submission" date="2016-10" db="EMBL/GenBank/DDBJ databases">
        <authorList>
            <person name="Varghese N."/>
            <person name="Submissions S."/>
        </authorList>
    </citation>
    <scope>NUCLEOTIDE SEQUENCE [LARGE SCALE GENOMIC DNA]</scope>
    <source>
        <strain evidence="12">CGMCC 4.3516</strain>
    </source>
</reference>
<organism evidence="11 12">
    <name type="scientific">Glycomyces harbinensis</name>
    <dbReference type="NCBI Taxonomy" id="58114"/>
    <lineage>
        <taxon>Bacteria</taxon>
        <taxon>Bacillati</taxon>
        <taxon>Actinomycetota</taxon>
        <taxon>Actinomycetes</taxon>
        <taxon>Glycomycetales</taxon>
        <taxon>Glycomycetaceae</taxon>
        <taxon>Glycomyces</taxon>
    </lineage>
</organism>
<dbReference type="InterPro" id="IPR006139">
    <property type="entry name" value="D-isomer_2_OHA_DH_cat_dom"/>
</dbReference>
<dbReference type="InterPro" id="IPR036291">
    <property type="entry name" value="NAD(P)-bd_dom_sf"/>
</dbReference>
<evidence type="ECO:0000256" key="6">
    <source>
        <dbReference type="ARBA" id="ARBA00023027"/>
    </source>
</evidence>
<keyword evidence="9" id="KW-0028">Amino-acid biosynthesis</keyword>
<comment type="catalytic activity">
    <reaction evidence="8 9">
        <text>(2R)-3-phosphoglycerate + NAD(+) = 3-phosphooxypyruvate + NADH + H(+)</text>
        <dbReference type="Rhea" id="RHEA:12641"/>
        <dbReference type="ChEBI" id="CHEBI:15378"/>
        <dbReference type="ChEBI" id="CHEBI:18110"/>
        <dbReference type="ChEBI" id="CHEBI:57540"/>
        <dbReference type="ChEBI" id="CHEBI:57945"/>
        <dbReference type="ChEBI" id="CHEBI:58272"/>
        <dbReference type="EC" id="1.1.1.95"/>
    </reaction>
</comment>
<dbReference type="Pfam" id="PF01842">
    <property type="entry name" value="ACT"/>
    <property type="match status" value="1"/>
</dbReference>